<dbReference type="PANTHER" id="PTHR12161">
    <property type="entry name" value="IST1 FAMILY MEMBER"/>
    <property type="match status" value="1"/>
</dbReference>
<organism evidence="2 3">
    <name type="scientific">Nepenthes gracilis</name>
    <name type="common">Slender pitcher plant</name>
    <dbReference type="NCBI Taxonomy" id="150966"/>
    <lineage>
        <taxon>Eukaryota</taxon>
        <taxon>Viridiplantae</taxon>
        <taxon>Streptophyta</taxon>
        <taxon>Embryophyta</taxon>
        <taxon>Tracheophyta</taxon>
        <taxon>Spermatophyta</taxon>
        <taxon>Magnoliopsida</taxon>
        <taxon>eudicotyledons</taxon>
        <taxon>Gunneridae</taxon>
        <taxon>Pentapetalae</taxon>
        <taxon>Caryophyllales</taxon>
        <taxon>Nepenthaceae</taxon>
        <taxon>Nepenthes</taxon>
    </lineage>
</organism>
<dbReference type="PANTHER" id="PTHR12161:SF16">
    <property type="entry name" value="REGULATOR OF VPS4 ACTIVITY IN THE MVB PATHWAY PROTEIN"/>
    <property type="match status" value="1"/>
</dbReference>
<dbReference type="InterPro" id="IPR042277">
    <property type="entry name" value="IST1-like"/>
</dbReference>
<protein>
    <submittedName>
        <fullName evidence="2">Uncharacterized protein</fullName>
    </submittedName>
</protein>
<dbReference type="InterPro" id="IPR005061">
    <property type="entry name" value="Ist1"/>
</dbReference>
<evidence type="ECO:0000256" key="1">
    <source>
        <dbReference type="ARBA" id="ARBA00005536"/>
    </source>
</evidence>
<dbReference type="GO" id="GO:0015031">
    <property type="term" value="P:protein transport"/>
    <property type="evidence" value="ECO:0007669"/>
    <property type="project" value="InterPro"/>
</dbReference>
<evidence type="ECO:0000313" key="3">
    <source>
        <dbReference type="Proteomes" id="UP001279734"/>
    </source>
</evidence>
<reference evidence="2" key="1">
    <citation type="submission" date="2023-05" db="EMBL/GenBank/DDBJ databases">
        <title>Nepenthes gracilis genome sequencing.</title>
        <authorList>
            <person name="Fukushima K."/>
        </authorList>
    </citation>
    <scope>NUCLEOTIDE SEQUENCE</scope>
    <source>
        <strain evidence="2">SING2019-196</strain>
    </source>
</reference>
<dbReference type="Proteomes" id="UP001279734">
    <property type="component" value="Unassembled WGS sequence"/>
</dbReference>
<proteinExistence type="inferred from homology"/>
<accession>A0AAD3T273</accession>
<dbReference type="AlphaFoldDB" id="A0AAD3T273"/>
<keyword evidence="3" id="KW-1185">Reference proteome</keyword>
<comment type="caution">
    <text evidence="2">The sequence shown here is derived from an EMBL/GenBank/DDBJ whole genome shotgun (WGS) entry which is preliminary data.</text>
</comment>
<gene>
    <name evidence="2" type="ORF">Nepgr_022513</name>
</gene>
<evidence type="ECO:0000313" key="2">
    <source>
        <dbReference type="EMBL" id="GMH20672.1"/>
    </source>
</evidence>
<dbReference type="EMBL" id="BSYO01000022">
    <property type="protein sequence ID" value="GMH20672.1"/>
    <property type="molecule type" value="Genomic_DNA"/>
</dbReference>
<sequence>MFGKEYTTNAIELRNNCRVNPKIIQKLRAQQLSLENQLKLLKEIASENGITLHLEEDLPAIREEKLKVNPIQREFQPTESAKMDQSKLADDKHGFPEEMKKVEIFSDSQEPIKKYRDAAAAAQEAFESAAFAAMAARAALELSRIKLEDEGLDMKNYGSHFTKS</sequence>
<name>A0AAD3T273_NEPGR</name>
<comment type="similarity">
    <text evidence="1">Belongs to the IST1 family.</text>
</comment>
<dbReference type="Gene3D" id="1.20.1260.60">
    <property type="entry name" value="Vacuolar protein sorting-associated protein Ist1"/>
    <property type="match status" value="1"/>
</dbReference>